<dbReference type="GO" id="GO:0046718">
    <property type="term" value="P:symbiont entry into host cell"/>
    <property type="evidence" value="ECO:0007669"/>
    <property type="project" value="UniProtKB-KW"/>
</dbReference>
<dbReference type="Pfam" id="PF22022">
    <property type="entry name" value="Phage_int_M"/>
    <property type="match status" value="1"/>
</dbReference>
<dbReference type="Gene3D" id="1.10.150.130">
    <property type="match status" value="1"/>
</dbReference>
<dbReference type="GO" id="GO:0075713">
    <property type="term" value="P:establishment of integrated proviral latency"/>
    <property type="evidence" value="ECO:0007669"/>
    <property type="project" value="UniProtKB-KW"/>
</dbReference>
<evidence type="ECO:0000256" key="5">
    <source>
        <dbReference type="ARBA" id="ARBA00023195"/>
    </source>
</evidence>
<keyword evidence="5" id="KW-1179">Viral genome integration</keyword>
<sequence>MSSKNQPQQKTTGAGRGIHKLSEKKVATLRKTKGRYADGAGLYLQVMNPPHNASWLFRYERDGKERWMGLGPLHTFDLKEARERARAIRQQLHDGKDPVEAKREARAAEALEAAQTITFAEAAERYFEAHEKKWTNAKSRAQFLSTLKAYAYPIIGALPVAKIDTGLVLRVIEPIWVEKTATADRVRGRIETVLGWAAIRGYRAGDNPARWKGHLSEALPASAEVRQGKHHPALPYAGIAPFMAELKKQEGVAARALEFTILTAARSGEALGARWDEIDLEARRWTVPASRMKAGREHRVPLSDQVVALLKGLHREEGNPHLFVGAKKGASLSWAGMPKTLKRMGRTDITVHGFRSTFRDWAAEKTHHENHVIEMALAHAVGSAVEKAYKRGDLYAKRAALMEDWARYCAGETTGKVVPLRRAK</sequence>
<dbReference type="GO" id="GO:0003677">
    <property type="term" value="F:DNA binding"/>
    <property type="evidence" value="ECO:0007669"/>
    <property type="project" value="UniProtKB-KW"/>
</dbReference>
<gene>
    <name evidence="10" type="ORF">AMST5_02168</name>
</gene>
<evidence type="ECO:0000256" key="7">
    <source>
        <dbReference type="SAM" id="MobiDB-lite"/>
    </source>
</evidence>
<feature type="region of interest" description="Disordered" evidence="7">
    <location>
        <begin position="1"/>
        <end position="21"/>
    </location>
</feature>
<evidence type="ECO:0000313" key="10">
    <source>
        <dbReference type="EMBL" id="CAJ0869778.1"/>
    </source>
</evidence>
<dbReference type="InterPro" id="IPR050808">
    <property type="entry name" value="Phage_Integrase"/>
</dbReference>
<dbReference type="SUPFAM" id="SSF56349">
    <property type="entry name" value="DNA breaking-rejoining enzymes"/>
    <property type="match status" value="1"/>
</dbReference>
<evidence type="ECO:0000256" key="3">
    <source>
        <dbReference type="ARBA" id="ARBA00023125"/>
    </source>
</evidence>
<dbReference type="GO" id="GO:0006310">
    <property type="term" value="P:DNA recombination"/>
    <property type="evidence" value="ECO:0007669"/>
    <property type="project" value="UniProtKB-KW"/>
</dbReference>
<dbReference type="InterPro" id="IPR025166">
    <property type="entry name" value="Integrase_DNA_bind_dom"/>
</dbReference>
<dbReference type="Pfam" id="PF13356">
    <property type="entry name" value="Arm-DNA-bind_3"/>
    <property type="match status" value="1"/>
</dbReference>
<evidence type="ECO:0000259" key="8">
    <source>
        <dbReference type="PROSITE" id="PS51898"/>
    </source>
</evidence>
<keyword evidence="3" id="KW-0238">DNA-binding</keyword>
<dbReference type="InterPro" id="IPR011010">
    <property type="entry name" value="DNA_brk_join_enz"/>
</dbReference>
<proteinExistence type="inferred from homology"/>
<dbReference type="InterPro" id="IPR044068">
    <property type="entry name" value="CB"/>
</dbReference>
<dbReference type="PANTHER" id="PTHR30629">
    <property type="entry name" value="PROPHAGE INTEGRASE"/>
    <property type="match status" value="1"/>
</dbReference>
<evidence type="ECO:0000256" key="1">
    <source>
        <dbReference type="ARBA" id="ARBA00008857"/>
    </source>
</evidence>
<dbReference type="AlphaFoldDB" id="A0AA48LZH4"/>
<comment type="similarity">
    <text evidence="1">Belongs to the 'phage' integrase family.</text>
</comment>
<keyword evidence="4" id="KW-0233">DNA recombination</keyword>
<reference evidence="10" key="1">
    <citation type="submission" date="2023-07" db="EMBL/GenBank/DDBJ databases">
        <authorList>
            <person name="Pelsma A.J. K."/>
        </authorList>
    </citation>
    <scope>NUCLEOTIDE SEQUENCE</scope>
</reference>
<dbReference type="PANTHER" id="PTHR30629:SF2">
    <property type="entry name" value="PROPHAGE INTEGRASE INTS-RELATED"/>
    <property type="match status" value="1"/>
</dbReference>
<dbReference type="InterPro" id="IPR002104">
    <property type="entry name" value="Integrase_catalytic"/>
</dbReference>
<accession>A0AA48LZH4</accession>
<dbReference type="EMBL" id="OY288114">
    <property type="protein sequence ID" value="CAJ0869778.1"/>
    <property type="molecule type" value="Genomic_DNA"/>
</dbReference>
<dbReference type="CDD" id="cd00801">
    <property type="entry name" value="INT_P4_C"/>
    <property type="match status" value="1"/>
</dbReference>
<evidence type="ECO:0000256" key="4">
    <source>
        <dbReference type="ARBA" id="ARBA00023172"/>
    </source>
</evidence>
<dbReference type="GO" id="GO:0044826">
    <property type="term" value="P:viral genome integration into host DNA"/>
    <property type="evidence" value="ECO:0007669"/>
    <property type="project" value="UniProtKB-KW"/>
</dbReference>
<feature type="compositionally biased region" description="Polar residues" evidence="7">
    <location>
        <begin position="1"/>
        <end position="12"/>
    </location>
</feature>
<keyword evidence="6" id="KW-1160">Virus entry into host cell</keyword>
<dbReference type="PROSITE" id="PS51898">
    <property type="entry name" value="TYR_RECOMBINASE"/>
    <property type="match status" value="1"/>
</dbReference>
<evidence type="ECO:0000256" key="2">
    <source>
        <dbReference type="ARBA" id="ARBA00022908"/>
    </source>
</evidence>
<evidence type="ECO:0000259" key="9">
    <source>
        <dbReference type="PROSITE" id="PS51900"/>
    </source>
</evidence>
<dbReference type="Gene3D" id="1.10.443.10">
    <property type="entry name" value="Intergrase catalytic core"/>
    <property type="match status" value="1"/>
</dbReference>
<dbReference type="Gene3D" id="3.30.160.390">
    <property type="entry name" value="Integrase, DNA-binding domain"/>
    <property type="match status" value="1"/>
</dbReference>
<dbReference type="InterPro" id="IPR053876">
    <property type="entry name" value="Phage_int_M"/>
</dbReference>
<feature type="domain" description="Tyr recombinase" evidence="8">
    <location>
        <begin position="229"/>
        <end position="402"/>
    </location>
</feature>
<feature type="domain" description="Core-binding (CB)" evidence="9">
    <location>
        <begin position="117"/>
        <end position="198"/>
    </location>
</feature>
<dbReference type="InterPro" id="IPR010998">
    <property type="entry name" value="Integrase_recombinase_N"/>
</dbReference>
<keyword evidence="2" id="KW-0229">DNA integration</keyword>
<evidence type="ECO:0000256" key="6">
    <source>
        <dbReference type="ARBA" id="ARBA00023296"/>
    </source>
</evidence>
<dbReference type="GO" id="GO:0015074">
    <property type="term" value="P:DNA integration"/>
    <property type="evidence" value="ECO:0007669"/>
    <property type="project" value="UniProtKB-KW"/>
</dbReference>
<dbReference type="InterPro" id="IPR038488">
    <property type="entry name" value="Integrase_DNA-bd_sf"/>
</dbReference>
<evidence type="ECO:0008006" key="11">
    <source>
        <dbReference type="Google" id="ProtNLM"/>
    </source>
</evidence>
<dbReference type="InterPro" id="IPR013762">
    <property type="entry name" value="Integrase-like_cat_sf"/>
</dbReference>
<dbReference type="Pfam" id="PF00589">
    <property type="entry name" value="Phage_integrase"/>
    <property type="match status" value="1"/>
</dbReference>
<organism evidence="10">
    <name type="scientific">freshwater sediment metagenome</name>
    <dbReference type="NCBI Taxonomy" id="556182"/>
    <lineage>
        <taxon>unclassified sequences</taxon>
        <taxon>metagenomes</taxon>
        <taxon>ecological metagenomes</taxon>
    </lineage>
</organism>
<dbReference type="PROSITE" id="PS51900">
    <property type="entry name" value="CB"/>
    <property type="match status" value="1"/>
</dbReference>
<protein>
    <recommendedName>
        <fullName evidence="11">Integrase</fullName>
    </recommendedName>
</protein>
<name>A0AA48LZH4_9ZZZZ</name>